<keyword evidence="6" id="KW-1185">Reference proteome</keyword>
<dbReference type="InterPro" id="IPR007219">
    <property type="entry name" value="XnlR_reg_dom"/>
</dbReference>
<dbReference type="STRING" id="413071.G9MUK4"/>
<name>G9MUK4_HYPVG</name>
<protein>
    <recommendedName>
        <fullName evidence="4">Zn(2)-C6 fungal-type domain-containing protein</fullName>
    </recommendedName>
</protein>
<evidence type="ECO:0000256" key="1">
    <source>
        <dbReference type="ARBA" id="ARBA00022723"/>
    </source>
</evidence>
<dbReference type="CDD" id="cd00067">
    <property type="entry name" value="GAL4"/>
    <property type="match status" value="1"/>
</dbReference>
<keyword evidence="2" id="KW-0539">Nucleus</keyword>
<dbReference type="GO" id="GO:0000981">
    <property type="term" value="F:DNA-binding transcription factor activity, RNA polymerase II-specific"/>
    <property type="evidence" value="ECO:0007669"/>
    <property type="project" value="InterPro"/>
</dbReference>
<evidence type="ECO:0000259" key="4">
    <source>
        <dbReference type="PROSITE" id="PS50048"/>
    </source>
</evidence>
<organism evidence="5 6">
    <name type="scientific">Hypocrea virens (strain Gv29-8 / FGSC 10586)</name>
    <name type="common">Gliocladium virens</name>
    <name type="synonym">Trichoderma virens</name>
    <dbReference type="NCBI Taxonomy" id="413071"/>
    <lineage>
        <taxon>Eukaryota</taxon>
        <taxon>Fungi</taxon>
        <taxon>Dikarya</taxon>
        <taxon>Ascomycota</taxon>
        <taxon>Pezizomycotina</taxon>
        <taxon>Sordariomycetes</taxon>
        <taxon>Hypocreomycetidae</taxon>
        <taxon>Hypocreales</taxon>
        <taxon>Hypocreaceae</taxon>
        <taxon>Trichoderma</taxon>
    </lineage>
</organism>
<dbReference type="SMART" id="SM00066">
    <property type="entry name" value="GAL4"/>
    <property type="match status" value="1"/>
</dbReference>
<dbReference type="Pfam" id="PF04082">
    <property type="entry name" value="Fungal_trans"/>
    <property type="match status" value="1"/>
</dbReference>
<dbReference type="PROSITE" id="PS00463">
    <property type="entry name" value="ZN2_CY6_FUNGAL_1"/>
    <property type="match status" value="1"/>
</dbReference>
<accession>G9MUK4</accession>
<proteinExistence type="predicted"/>
<reference evidence="5 6" key="1">
    <citation type="journal article" date="2011" name="Genome Biol.">
        <title>Comparative genome sequence analysis underscores mycoparasitism as the ancestral life style of Trichoderma.</title>
        <authorList>
            <person name="Kubicek C.P."/>
            <person name="Herrera-Estrella A."/>
            <person name="Seidl-Seiboth V."/>
            <person name="Martinez D.A."/>
            <person name="Druzhinina I.S."/>
            <person name="Thon M."/>
            <person name="Zeilinger S."/>
            <person name="Casas-Flores S."/>
            <person name="Horwitz B.A."/>
            <person name="Mukherjee P.K."/>
            <person name="Mukherjee M."/>
            <person name="Kredics L."/>
            <person name="Alcaraz L.D."/>
            <person name="Aerts A."/>
            <person name="Antal Z."/>
            <person name="Atanasova L."/>
            <person name="Cervantes-Badillo M.G."/>
            <person name="Challacombe J."/>
            <person name="Chertkov O."/>
            <person name="McCluskey K."/>
            <person name="Coulpier F."/>
            <person name="Deshpande N."/>
            <person name="von Doehren H."/>
            <person name="Ebbole D.J."/>
            <person name="Esquivel-Naranjo E.U."/>
            <person name="Fekete E."/>
            <person name="Flipphi M."/>
            <person name="Glaser F."/>
            <person name="Gomez-Rodriguez E.Y."/>
            <person name="Gruber S."/>
            <person name="Han C."/>
            <person name="Henrissat B."/>
            <person name="Hermosa R."/>
            <person name="Hernandez-Onate M."/>
            <person name="Karaffa L."/>
            <person name="Kosti I."/>
            <person name="Le Crom S."/>
            <person name="Lindquist E."/>
            <person name="Lucas S."/>
            <person name="Luebeck M."/>
            <person name="Luebeck P.S."/>
            <person name="Margeot A."/>
            <person name="Metz B."/>
            <person name="Misra M."/>
            <person name="Nevalainen H."/>
            <person name="Omann M."/>
            <person name="Packer N."/>
            <person name="Perrone G."/>
            <person name="Uresti-Rivera E.E."/>
            <person name="Salamov A."/>
            <person name="Schmoll M."/>
            <person name="Seiboth B."/>
            <person name="Shapiro H."/>
            <person name="Sukno S."/>
            <person name="Tamayo-Ramos J.A."/>
            <person name="Tisch D."/>
            <person name="Wiest A."/>
            <person name="Wilkinson H.H."/>
            <person name="Zhang M."/>
            <person name="Coutinho P.M."/>
            <person name="Kenerley C.M."/>
            <person name="Monte E."/>
            <person name="Baker S.E."/>
            <person name="Grigoriev I.V."/>
        </authorList>
    </citation>
    <scope>NUCLEOTIDE SEQUENCE [LARGE SCALE GENOMIC DNA]</scope>
    <source>
        <strain evidence="6">Gv29-8 / FGSC 10586</strain>
    </source>
</reference>
<dbReference type="Pfam" id="PF00172">
    <property type="entry name" value="Zn_clus"/>
    <property type="match status" value="1"/>
</dbReference>
<dbReference type="InterPro" id="IPR036864">
    <property type="entry name" value="Zn2-C6_fun-type_DNA-bd_sf"/>
</dbReference>
<comment type="caution">
    <text evidence="5">The sequence shown here is derived from an EMBL/GenBank/DDBJ whole genome shotgun (WGS) entry which is preliminary data.</text>
</comment>
<feature type="domain" description="Zn(2)-C6 fungal-type" evidence="4">
    <location>
        <begin position="20"/>
        <end position="51"/>
    </location>
</feature>
<dbReference type="eggNOG" id="ENOG502SIWN">
    <property type="taxonomic scope" value="Eukaryota"/>
</dbReference>
<evidence type="ECO:0000256" key="2">
    <source>
        <dbReference type="ARBA" id="ARBA00023242"/>
    </source>
</evidence>
<dbReference type="SUPFAM" id="SSF57701">
    <property type="entry name" value="Zn2/Cys6 DNA-binding domain"/>
    <property type="match status" value="1"/>
</dbReference>
<dbReference type="GO" id="GO:0016831">
    <property type="term" value="F:carboxy-lyase activity"/>
    <property type="evidence" value="ECO:0007669"/>
    <property type="project" value="TreeGrafter"/>
</dbReference>
<gene>
    <name evidence="5" type="ORF">TRIVIDRAFT_191864</name>
</gene>
<dbReference type="Proteomes" id="UP000007115">
    <property type="component" value="Unassembled WGS sequence"/>
</dbReference>
<dbReference type="PANTHER" id="PTHR43374">
    <property type="entry name" value="FLAVIN PRENYLTRANSFERASE"/>
    <property type="match status" value="1"/>
</dbReference>
<dbReference type="Gene3D" id="4.10.240.10">
    <property type="entry name" value="Zn(2)-C6 fungal-type DNA-binding domain"/>
    <property type="match status" value="1"/>
</dbReference>
<dbReference type="GeneID" id="25789572"/>
<dbReference type="HOGENOM" id="CLU_014095_3_1_1"/>
<dbReference type="PROSITE" id="PS50048">
    <property type="entry name" value="ZN2_CY6_FUNGAL_2"/>
    <property type="match status" value="1"/>
</dbReference>
<dbReference type="GO" id="GO:0003677">
    <property type="term" value="F:DNA binding"/>
    <property type="evidence" value="ECO:0007669"/>
    <property type="project" value="InterPro"/>
</dbReference>
<dbReference type="GO" id="GO:0008270">
    <property type="term" value="F:zinc ion binding"/>
    <property type="evidence" value="ECO:0007669"/>
    <property type="project" value="InterPro"/>
</dbReference>
<dbReference type="InterPro" id="IPR001138">
    <property type="entry name" value="Zn2Cys6_DnaBD"/>
</dbReference>
<dbReference type="OMA" id="VWQDCLL"/>
<feature type="region of interest" description="Disordered" evidence="3">
    <location>
        <begin position="77"/>
        <end position="133"/>
    </location>
</feature>
<sequence length="645" mass="73272">MDREEIERILHRKRKPQEKACYPCHRRKVRCNHCQPCSTCERRGHPEICSYSFGRPAATKRRDKQPRLDVDNPLQAIPVTGSAISRQNSPQEAVGSGTDERHLSSSNLLHPSDDAIDGQSNAGNPFNFADDIRPSNEVITPADHTYEGDNSIVAVLRQHAIDLPSSSRIRDARMFFGLQNSFSSDPLFTVPTLQQRWESLLSFLPQNQEFHRFFPSYRYTAYPFMPFLVDIGRFELRVCKYLESWAAGELQDKLHPSYPWISDEGVTFVALLLATLSCGSHFSTLHVTQRCEISRDFVRRAFKALQLANYMLRPSLDAVQTLLILGNTLQNIGQSDGAWVLLGTTVRLAQALGLHTENGVHDCFLSVCHGRPASVSNVQVQTLWRSNTFSSTLSYIEVMRSVAFICFEVTESTPDMERSVRLVQKIDDCSSRSQPYLKNRDSCGNLQELLEHLALQINTSFAICFLCRPAIKKPTSTFDSEAHQFLIVRAKKGLQNILKAFLDFQALSIVPLRNWSMIHSALTSTLLLSIWEETRGDSRARDLREGVLNVLLETSQRDTDLNANIEQHCHRTHWLSTRHVRTLKNLLETICNIPLRSSTRLRKIPGKVTDTANSALDEDYQFPWISTDLSPIAYVDEIMNGEHRE</sequence>
<dbReference type="VEuPathDB" id="FungiDB:TRIVIDRAFT_191864"/>
<feature type="compositionally biased region" description="Polar residues" evidence="3">
    <location>
        <begin position="82"/>
        <end position="91"/>
    </location>
</feature>
<keyword evidence="1" id="KW-0479">Metal-binding</keyword>
<dbReference type="RefSeq" id="XP_013956076.1">
    <property type="nucleotide sequence ID" value="XM_014100601.1"/>
</dbReference>
<dbReference type="CDD" id="cd12148">
    <property type="entry name" value="fungal_TF_MHR"/>
    <property type="match status" value="1"/>
</dbReference>
<dbReference type="AlphaFoldDB" id="G9MUK4"/>
<evidence type="ECO:0000313" key="6">
    <source>
        <dbReference type="Proteomes" id="UP000007115"/>
    </source>
</evidence>
<dbReference type="EMBL" id="ABDF02000058">
    <property type="protein sequence ID" value="EHK21883.1"/>
    <property type="molecule type" value="Genomic_DNA"/>
</dbReference>
<dbReference type="InParanoid" id="G9MUK4"/>
<dbReference type="OrthoDB" id="4891330at2759"/>
<evidence type="ECO:0000256" key="3">
    <source>
        <dbReference type="SAM" id="MobiDB-lite"/>
    </source>
</evidence>
<evidence type="ECO:0000313" key="5">
    <source>
        <dbReference type="EMBL" id="EHK21883.1"/>
    </source>
</evidence>
<dbReference type="InterPro" id="IPR004507">
    <property type="entry name" value="UbiX-like"/>
</dbReference>
<dbReference type="GO" id="GO:0006351">
    <property type="term" value="P:DNA-templated transcription"/>
    <property type="evidence" value="ECO:0007669"/>
    <property type="project" value="InterPro"/>
</dbReference>
<dbReference type="PANTHER" id="PTHR43374:SF1">
    <property type="entry name" value="FLAVIN PRENYLTRANSFERASE PAD1, MITOCHONDRIAL"/>
    <property type="match status" value="1"/>
</dbReference>